<dbReference type="AlphaFoldDB" id="A0A0V0S3G1"/>
<comment type="caution">
    <text evidence="1">The sequence shown here is derived from an EMBL/GenBank/DDBJ whole genome shotgun (WGS) entry which is preliminary data.</text>
</comment>
<proteinExistence type="predicted"/>
<dbReference type="OrthoDB" id="10461276at2759"/>
<gene>
    <name evidence="1" type="ORF">T07_14090</name>
</gene>
<accession>A0A0V0S3G1</accession>
<dbReference type="Proteomes" id="UP000054630">
    <property type="component" value="Unassembled WGS sequence"/>
</dbReference>
<reference evidence="1 2" key="1">
    <citation type="submission" date="2015-01" db="EMBL/GenBank/DDBJ databases">
        <title>Evolution of Trichinella species and genotypes.</title>
        <authorList>
            <person name="Korhonen P.K."/>
            <person name="Edoardo P."/>
            <person name="Giuseppe L.R."/>
            <person name="Gasser R.B."/>
        </authorList>
    </citation>
    <scope>NUCLEOTIDE SEQUENCE [LARGE SCALE GENOMIC DNA]</scope>
    <source>
        <strain evidence="1">ISS37</strain>
    </source>
</reference>
<dbReference type="EMBL" id="JYDL01000040">
    <property type="protein sequence ID" value="KRX21278.1"/>
    <property type="molecule type" value="Genomic_DNA"/>
</dbReference>
<keyword evidence="2" id="KW-1185">Reference proteome</keyword>
<sequence length="67" mass="7611">MKAFQTRISDSLFKQRFKVPLSIHSFINRDFSSDLGGKFCFNLQLKIAALCALIEEGAISTYQQTVH</sequence>
<evidence type="ECO:0000313" key="2">
    <source>
        <dbReference type="Proteomes" id="UP000054630"/>
    </source>
</evidence>
<protein>
    <submittedName>
        <fullName evidence="1">Uncharacterized protein</fullName>
    </submittedName>
</protein>
<evidence type="ECO:0000313" key="1">
    <source>
        <dbReference type="EMBL" id="KRX21278.1"/>
    </source>
</evidence>
<name>A0A0V0S3G1_9BILA</name>
<organism evidence="1 2">
    <name type="scientific">Trichinella nelsoni</name>
    <dbReference type="NCBI Taxonomy" id="6336"/>
    <lineage>
        <taxon>Eukaryota</taxon>
        <taxon>Metazoa</taxon>
        <taxon>Ecdysozoa</taxon>
        <taxon>Nematoda</taxon>
        <taxon>Enoplea</taxon>
        <taxon>Dorylaimia</taxon>
        <taxon>Trichinellida</taxon>
        <taxon>Trichinellidae</taxon>
        <taxon>Trichinella</taxon>
    </lineage>
</organism>